<dbReference type="EMBL" id="KP795549">
    <property type="protein sequence ID" value="AKN37764.1"/>
    <property type="molecule type" value="Genomic_DNA"/>
</dbReference>
<proteinExistence type="predicted"/>
<organism evidence="1">
    <name type="scientific">Vibrio tasmaniensis</name>
    <dbReference type="NCBI Taxonomy" id="212663"/>
    <lineage>
        <taxon>Bacteria</taxon>
        <taxon>Pseudomonadati</taxon>
        <taxon>Pseudomonadota</taxon>
        <taxon>Gammaproteobacteria</taxon>
        <taxon>Vibrionales</taxon>
        <taxon>Vibrionaceae</taxon>
        <taxon>Vibrio</taxon>
    </lineage>
</organism>
<protein>
    <submittedName>
        <fullName evidence="1">Uncharacterized protein</fullName>
    </submittedName>
</protein>
<sequence length="71" mass="8369">MQESLKGLKEWKFIVGHLATQDDYLMRLYFMVNGSFPPVAERAMSHGYVRPRPAEFGRCLLPEYEQFLERS</sequence>
<reference evidence="1" key="1">
    <citation type="journal article" date="2015" name="MBio">
        <title>Eco-Evolutionary Dynamics of Episomes among Ecologically Cohesive Bacterial Populations.</title>
        <authorList>
            <person name="Xue H."/>
            <person name="Cordero O.X."/>
            <person name="Camas F.M."/>
            <person name="Trimble W."/>
            <person name="Meyer F."/>
            <person name="Guglielmini J."/>
            <person name="Rocha E.P."/>
            <person name="Polz M.F."/>
        </authorList>
    </citation>
    <scope>NUCLEOTIDE SEQUENCE</scope>
    <source>
        <strain evidence="1">FF_210</strain>
    </source>
</reference>
<name>A0A0H3ZV94_9VIBR</name>
<evidence type="ECO:0000313" key="1">
    <source>
        <dbReference type="EMBL" id="AKN37764.1"/>
    </source>
</evidence>
<accession>A0A0H3ZV94</accession>
<dbReference type="AlphaFoldDB" id="A0A0H3ZV94"/>